<dbReference type="EMBL" id="JJPJ01000016">
    <property type="protein sequence ID" value="KKG66200.1"/>
    <property type="molecule type" value="Genomic_DNA"/>
</dbReference>
<comment type="caution">
    <text evidence="1">The sequence shown here is derived from an EMBL/GenBank/DDBJ whole genome shotgun (WGS) entry which is preliminary data.</text>
</comment>
<dbReference type="EMBL" id="JJPK01000055">
    <property type="protein sequence ID" value="KKG62243.1"/>
    <property type="molecule type" value="Genomic_DNA"/>
</dbReference>
<evidence type="ECO:0000313" key="1">
    <source>
        <dbReference type="EMBL" id="KKG49244.1"/>
    </source>
</evidence>
<evidence type="ECO:0000313" key="6">
    <source>
        <dbReference type="Proteomes" id="UP000034566"/>
    </source>
</evidence>
<gene>
    <name evidence="1" type="ORF">DU33_16180</name>
    <name evidence="2" type="ORF">DU45_19120</name>
    <name evidence="3" type="ORF">DU64_15395</name>
</gene>
<dbReference type="Proteomes" id="UP000034188">
    <property type="component" value="Unassembled WGS sequence"/>
</dbReference>
<dbReference type="PATRIC" id="fig|2209.42.peg.3563"/>
<organism evidence="1 4">
    <name type="scientific">Methanosarcina mazei</name>
    <name type="common">Methanosarcina frisia</name>
    <dbReference type="NCBI Taxonomy" id="2209"/>
    <lineage>
        <taxon>Archaea</taxon>
        <taxon>Methanobacteriati</taxon>
        <taxon>Methanobacteriota</taxon>
        <taxon>Stenosarchaea group</taxon>
        <taxon>Methanomicrobia</taxon>
        <taxon>Methanosarcinales</taxon>
        <taxon>Methanosarcinaceae</taxon>
        <taxon>Methanosarcina</taxon>
    </lineage>
</organism>
<accession>A0A0F8G3Q5</accession>
<dbReference type="RefSeq" id="WP_048038900.1">
    <property type="nucleotide sequence ID" value="NZ_JJPI01000153.1"/>
</dbReference>
<proteinExistence type="predicted"/>
<dbReference type="EMBL" id="JJPI01000153">
    <property type="protein sequence ID" value="KKG49244.1"/>
    <property type="molecule type" value="Genomic_DNA"/>
</dbReference>
<reference evidence="4 5" key="1">
    <citation type="journal article" date="2015" name="ISME J.">
        <title>Genomic and phenotypic differentiation among Methanosarcina mazei populations from Columbia River sediment.</title>
        <authorList>
            <person name="Youngblut N.D."/>
            <person name="Wirth J.S."/>
            <person name="Henriksen J.R."/>
            <person name="Smith M."/>
            <person name="Simon H."/>
            <person name="Metcalf W.W."/>
            <person name="Whitaker R.J."/>
        </authorList>
    </citation>
    <scope>NUCLEOTIDE SEQUENCE [LARGE SCALE GENOMIC DNA]</scope>
    <source>
        <strain evidence="1 4">3.F.T.1A.1</strain>
        <strain evidence="3 5">3.F.T.1A.2</strain>
        <strain evidence="2 6">3.F.T.1A.4</strain>
    </source>
</reference>
<protein>
    <submittedName>
        <fullName evidence="1">Uncharacterized protein</fullName>
    </submittedName>
</protein>
<dbReference type="Proteomes" id="UP000034566">
    <property type="component" value="Unassembled WGS sequence"/>
</dbReference>
<sequence>MTEKQRRQGQKKADGRTAVPKPVCPKCGEICVRSYTRGNEERKRAYIGSGWACPSKTCDYIIKDLVQLEDTEEEA</sequence>
<dbReference type="AlphaFoldDB" id="A0A0F8G3Q5"/>
<evidence type="ECO:0000313" key="3">
    <source>
        <dbReference type="EMBL" id="KKG66200.1"/>
    </source>
</evidence>
<dbReference type="Proteomes" id="UP000034279">
    <property type="component" value="Unassembled WGS sequence"/>
</dbReference>
<name>A0A0F8G3Q5_METMZ</name>
<evidence type="ECO:0000313" key="5">
    <source>
        <dbReference type="Proteomes" id="UP000034279"/>
    </source>
</evidence>
<evidence type="ECO:0000313" key="4">
    <source>
        <dbReference type="Proteomes" id="UP000034188"/>
    </source>
</evidence>
<evidence type="ECO:0000313" key="2">
    <source>
        <dbReference type="EMBL" id="KKG62243.1"/>
    </source>
</evidence>